<evidence type="ECO:0000313" key="3">
    <source>
        <dbReference type="EMBL" id="MFC4401774.1"/>
    </source>
</evidence>
<feature type="domain" description="MurNAc-LAA" evidence="2">
    <location>
        <begin position="63"/>
        <end position="173"/>
    </location>
</feature>
<accession>A0ABV8WS17</accession>
<comment type="caution">
    <text evidence="3">The sequence shown here is derived from an EMBL/GenBank/DDBJ whole genome shotgun (WGS) entry which is preliminary data.</text>
</comment>
<reference evidence="4" key="1">
    <citation type="journal article" date="2019" name="Int. J. Syst. Evol. Microbiol.">
        <title>The Global Catalogue of Microorganisms (GCM) 10K type strain sequencing project: providing services to taxonomists for standard genome sequencing and annotation.</title>
        <authorList>
            <consortium name="The Broad Institute Genomics Platform"/>
            <consortium name="The Broad Institute Genome Sequencing Center for Infectious Disease"/>
            <person name="Wu L."/>
            <person name="Ma J."/>
        </authorList>
    </citation>
    <scope>NUCLEOTIDE SEQUENCE [LARGE SCALE GENOMIC DNA]</scope>
    <source>
        <strain evidence="4">CCUG 37865</strain>
    </source>
</reference>
<evidence type="ECO:0000259" key="2">
    <source>
        <dbReference type="SMART" id="SM00646"/>
    </source>
</evidence>
<dbReference type="SUPFAM" id="SSF53187">
    <property type="entry name" value="Zn-dependent exopeptidases"/>
    <property type="match status" value="1"/>
</dbReference>
<dbReference type="InterPro" id="IPR050695">
    <property type="entry name" value="N-acetylmuramoyl_amidase_3"/>
</dbReference>
<dbReference type="Pfam" id="PF01520">
    <property type="entry name" value="Amidase_3"/>
    <property type="match status" value="1"/>
</dbReference>
<dbReference type="SMART" id="SM00646">
    <property type="entry name" value="Ami_3"/>
    <property type="match status" value="1"/>
</dbReference>
<name>A0ABV8WS17_9BACI</name>
<gene>
    <name evidence="3" type="ORF">ACFOY7_01505</name>
</gene>
<dbReference type="CDD" id="cd02696">
    <property type="entry name" value="MurNAc-LAA"/>
    <property type="match status" value="1"/>
</dbReference>
<dbReference type="Proteomes" id="UP001595882">
    <property type="component" value="Unassembled WGS sequence"/>
</dbReference>
<dbReference type="InterPro" id="IPR002508">
    <property type="entry name" value="MurNAc-LAA_cat"/>
</dbReference>
<keyword evidence="1" id="KW-0378">Hydrolase</keyword>
<dbReference type="RefSeq" id="WP_390248666.1">
    <property type="nucleotide sequence ID" value="NZ_JBHSDT010000001.1"/>
</dbReference>
<dbReference type="PANTHER" id="PTHR30404">
    <property type="entry name" value="N-ACETYLMURAMOYL-L-ALANINE AMIDASE"/>
    <property type="match status" value="1"/>
</dbReference>
<dbReference type="PANTHER" id="PTHR30404:SF0">
    <property type="entry name" value="N-ACETYLMURAMOYL-L-ALANINE AMIDASE AMIC"/>
    <property type="match status" value="1"/>
</dbReference>
<protein>
    <submittedName>
        <fullName evidence="3">N-acetylmuramoyl-L-alanine amidase</fullName>
    </submittedName>
</protein>
<keyword evidence="4" id="KW-1185">Reference proteome</keyword>
<evidence type="ECO:0000313" key="4">
    <source>
        <dbReference type="Proteomes" id="UP001595882"/>
    </source>
</evidence>
<sequence length="284" mass="32237">MVKIYIDPGHGGTDPGAFANGLREKDLTLKISLIIRDLLKQYEDVQVRLSRTTDKTLSLKQRTDDANIWGADYLISVHINAGGGTGYEDFIYNKLSDSSSTARKQDIMHEEIIKKVNMYDRGKKKANFHMVRESNMEAILTENGFIDAAHDSARLKSDEFLNDIAKGHVNGLVRIFNLKKRSEGGITEMEAQQLQKQIDELKALLNQKLDKPNNPSVPSNWAVDVWKKQVMQGYFDGSNPKMPLTREQAAEVLDRFAAKIREYEVDPLKKRVDALEEQVKELSK</sequence>
<dbReference type="Gene3D" id="3.40.630.40">
    <property type="entry name" value="Zn-dependent exopeptidases"/>
    <property type="match status" value="1"/>
</dbReference>
<organism evidence="3 4">
    <name type="scientific">Gracilibacillus xinjiangensis</name>
    <dbReference type="NCBI Taxonomy" id="1193282"/>
    <lineage>
        <taxon>Bacteria</taxon>
        <taxon>Bacillati</taxon>
        <taxon>Bacillota</taxon>
        <taxon>Bacilli</taxon>
        <taxon>Bacillales</taxon>
        <taxon>Bacillaceae</taxon>
        <taxon>Gracilibacillus</taxon>
    </lineage>
</organism>
<dbReference type="EMBL" id="JBHSDT010000001">
    <property type="protein sequence ID" value="MFC4401774.1"/>
    <property type="molecule type" value="Genomic_DNA"/>
</dbReference>
<proteinExistence type="predicted"/>
<evidence type="ECO:0000256" key="1">
    <source>
        <dbReference type="ARBA" id="ARBA00022801"/>
    </source>
</evidence>